<dbReference type="Pfam" id="PF17784">
    <property type="entry name" value="Sulfotransfer_4"/>
    <property type="match status" value="1"/>
</dbReference>
<feature type="transmembrane region" description="Helical" evidence="1">
    <location>
        <begin position="237"/>
        <end position="259"/>
    </location>
</feature>
<dbReference type="Proteomes" id="UP000612055">
    <property type="component" value="Unassembled WGS sequence"/>
</dbReference>
<accession>A0A835XMR1</accession>
<proteinExistence type="predicted"/>
<organism evidence="2 3">
    <name type="scientific">Edaphochlamys debaryana</name>
    <dbReference type="NCBI Taxonomy" id="47281"/>
    <lineage>
        <taxon>Eukaryota</taxon>
        <taxon>Viridiplantae</taxon>
        <taxon>Chlorophyta</taxon>
        <taxon>core chlorophytes</taxon>
        <taxon>Chlorophyceae</taxon>
        <taxon>CS clade</taxon>
        <taxon>Chlamydomonadales</taxon>
        <taxon>Chlamydomonadales incertae sedis</taxon>
        <taxon>Edaphochlamys</taxon>
    </lineage>
</organism>
<dbReference type="EMBL" id="JAEHOE010000114">
    <property type="protein sequence ID" value="KAG2486300.1"/>
    <property type="molecule type" value="Genomic_DNA"/>
</dbReference>
<dbReference type="AlphaFoldDB" id="A0A835XMR1"/>
<name>A0A835XMR1_9CHLO</name>
<dbReference type="InterPro" id="IPR027417">
    <property type="entry name" value="P-loop_NTPase"/>
</dbReference>
<dbReference type="PANTHER" id="PTHR36978:SF4">
    <property type="entry name" value="P-LOOP CONTAINING NUCLEOSIDE TRIPHOSPHATE HYDROLASE PROTEIN"/>
    <property type="match status" value="1"/>
</dbReference>
<evidence type="ECO:0000313" key="2">
    <source>
        <dbReference type="EMBL" id="KAG2486300.1"/>
    </source>
</evidence>
<comment type="caution">
    <text evidence="2">The sequence shown here is derived from an EMBL/GenBank/DDBJ whole genome shotgun (WGS) entry which is preliminary data.</text>
</comment>
<keyword evidence="1" id="KW-0812">Transmembrane</keyword>
<dbReference type="Gene3D" id="3.40.50.300">
    <property type="entry name" value="P-loop containing nucleotide triphosphate hydrolases"/>
    <property type="match status" value="1"/>
</dbReference>
<evidence type="ECO:0008006" key="4">
    <source>
        <dbReference type="Google" id="ProtNLM"/>
    </source>
</evidence>
<reference evidence="2" key="1">
    <citation type="journal article" date="2020" name="bioRxiv">
        <title>Comparative genomics of Chlamydomonas.</title>
        <authorList>
            <person name="Craig R.J."/>
            <person name="Hasan A.R."/>
            <person name="Ness R.W."/>
            <person name="Keightley P.D."/>
        </authorList>
    </citation>
    <scope>NUCLEOTIDE SEQUENCE</scope>
    <source>
        <strain evidence="2">CCAP 11/70</strain>
    </source>
</reference>
<protein>
    <recommendedName>
        <fullName evidence="4">NAD dependent epimerase/dehydratase</fullName>
    </recommendedName>
</protein>
<keyword evidence="1" id="KW-1133">Transmembrane helix</keyword>
<dbReference type="OrthoDB" id="408152at2759"/>
<keyword evidence="3" id="KW-1185">Reference proteome</keyword>
<sequence length="263" mass="29131">MAQQPRIEVIGAGFGRTGTLSLCTALDKLGYKTHHMVRVTGIPEQVSGWLQASRDRDAGRPIDWAPVHTGYTAAVDWPNAAFYKEILAANPGAKVILTVRDFDAWYESVLNTIYAIAAARAKIRVPWFLRRKYQSSVLDTRAMQEGIIWHGTFESRFEDKEFARKVYEDHIAEVKRVVPQGQLLEFSVKEGWGPLCAFLGKPVPQDEPFPNVNDTAEFQWRVEKVKGLGEKLDRQGLAGNAGIAAVAVAGAAAALVGLLRRRS</sequence>
<evidence type="ECO:0000313" key="3">
    <source>
        <dbReference type="Proteomes" id="UP000612055"/>
    </source>
</evidence>
<gene>
    <name evidence="2" type="ORF">HYH03_015004</name>
</gene>
<dbReference type="SUPFAM" id="SSF52540">
    <property type="entry name" value="P-loop containing nucleoside triphosphate hydrolases"/>
    <property type="match status" value="1"/>
</dbReference>
<evidence type="ECO:0000256" key="1">
    <source>
        <dbReference type="SAM" id="Phobius"/>
    </source>
</evidence>
<dbReference type="PANTHER" id="PTHR36978">
    <property type="entry name" value="P-LOOP CONTAINING NUCLEOTIDE TRIPHOSPHATE HYDROLASE"/>
    <property type="match status" value="1"/>
</dbReference>
<dbReference type="InterPro" id="IPR040632">
    <property type="entry name" value="Sulfotransfer_4"/>
</dbReference>
<keyword evidence="1" id="KW-0472">Membrane</keyword>